<accession>A0A1H3DI23</accession>
<dbReference type="InterPro" id="IPR021320">
    <property type="entry name" value="DUF2905"/>
</dbReference>
<evidence type="ECO:0000313" key="2">
    <source>
        <dbReference type="EMBL" id="SDX66065.1"/>
    </source>
</evidence>
<feature type="transmembrane region" description="Helical" evidence="1">
    <location>
        <begin position="7"/>
        <end position="26"/>
    </location>
</feature>
<dbReference type="PANTHER" id="PTHR36443">
    <property type="entry name" value="BSR5223 PROTEIN"/>
    <property type="match status" value="1"/>
</dbReference>
<keyword evidence="1" id="KW-0812">Transmembrane</keyword>
<evidence type="ECO:0000256" key="1">
    <source>
        <dbReference type="SAM" id="Phobius"/>
    </source>
</evidence>
<evidence type="ECO:0008006" key="4">
    <source>
        <dbReference type="Google" id="ProtNLM"/>
    </source>
</evidence>
<feature type="transmembrane region" description="Helical" evidence="1">
    <location>
        <begin position="41"/>
        <end position="62"/>
    </location>
</feature>
<protein>
    <recommendedName>
        <fullName evidence="4">DUF2905 domain-containing protein</fullName>
    </recommendedName>
</protein>
<dbReference type="Pfam" id="PF11146">
    <property type="entry name" value="DUF2905"/>
    <property type="match status" value="1"/>
</dbReference>
<keyword evidence="1" id="KW-0472">Membrane</keyword>
<reference evidence="2 3" key="1">
    <citation type="submission" date="2016-10" db="EMBL/GenBank/DDBJ databases">
        <authorList>
            <person name="Varghese N."/>
            <person name="Submissions S."/>
        </authorList>
    </citation>
    <scope>NUCLEOTIDE SEQUENCE [LARGE SCALE GENOMIC DNA]</scope>
    <source>
        <strain evidence="2 3">DSM 20748</strain>
    </source>
</reference>
<organism evidence="2 3">
    <name type="scientific">Salimicrobium album</name>
    <dbReference type="NCBI Taxonomy" id="50717"/>
    <lineage>
        <taxon>Bacteria</taxon>
        <taxon>Bacillati</taxon>
        <taxon>Bacillota</taxon>
        <taxon>Bacilli</taxon>
        <taxon>Bacillales</taxon>
        <taxon>Bacillaceae</taxon>
        <taxon>Salimicrobium</taxon>
    </lineage>
</organism>
<dbReference type="RefSeq" id="WP_076569807.1">
    <property type="nucleotide sequence ID" value="NZ_FNOS01000002.1"/>
</dbReference>
<sequence>MNELSKIFIIIGIVFLLFGIIGAFIGKLPGDLIFKKGNTTFYFPIMTSIVVSIILSLIFYIVSRLK</sequence>
<dbReference type="PANTHER" id="PTHR36443:SF1">
    <property type="entry name" value="BSR5223 PROTEIN"/>
    <property type="match status" value="1"/>
</dbReference>
<proteinExistence type="predicted"/>
<dbReference type="Proteomes" id="UP000198647">
    <property type="component" value="Unassembled WGS sequence"/>
</dbReference>
<comment type="caution">
    <text evidence="2">The sequence shown here is derived from an EMBL/GenBank/DDBJ whole genome shotgun (WGS) entry which is preliminary data.</text>
</comment>
<gene>
    <name evidence="2" type="ORF">SAMN04488081_0976</name>
</gene>
<dbReference type="EMBL" id="FNOS01000002">
    <property type="protein sequence ID" value="SDX66065.1"/>
    <property type="molecule type" value="Genomic_DNA"/>
</dbReference>
<keyword evidence="1" id="KW-1133">Transmembrane helix</keyword>
<keyword evidence="3" id="KW-1185">Reference proteome</keyword>
<evidence type="ECO:0000313" key="3">
    <source>
        <dbReference type="Proteomes" id="UP000198647"/>
    </source>
</evidence>
<name>A0A1H3DI23_9BACI</name>